<reference evidence="1 2" key="1">
    <citation type="journal article" date="2019" name="Nat. Med.">
        <title>A library of human gut bacterial isolates paired with longitudinal multiomics data enables mechanistic microbiome research.</title>
        <authorList>
            <person name="Poyet M."/>
            <person name="Groussin M."/>
            <person name="Gibbons S.M."/>
            <person name="Avila-Pacheco J."/>
            <person name="Jiang X."/>
            <person name="Kearney S.M."/>
            <person name="Perrotta A.R."/>
            <person name="Berdy B."/>
            <person name="Zhao S."/>
            <person name="Lieberman T.D."/>
            <person name="Swanson P.K."/>
            <person name="Smith M."/>
            <person name="Roesemann S."/>
            <person name="Alexander J.E."/>
            <person name="Rich S.A."/>
            <person name="Livny J."/>
            <person name="Vlamakis H."/>
            <person name="Clish C."/>
            <person name="Bullock K."/>
            <person name="Deik A."/>
            <person name="Scott J."/>
            <person name="Pierce K.A."/>
            <person name="Xavier R.J."/>
            <person name="Alm E.J."/>
        </authorList>
    </citation>
    <scope>NUCLEOTIDE SEQUENCE [LARGE SCALE GENOMIC DNA]</scope>
    <source>
        <strain evidence="1 2">BIOML-A198</strain>
    </source>
</reference>
<name>A0A173T174_9FIRM</name>
<dbReference type="AlphaFoldDB" id="A0A173T174"/>
<dbReference type="Proteomes" id="UP000487649">
    <property type="component" value="Unassembled WGS sequence"/>
</dbReference>
<dbReference type="RefSeq" id="WP_006784983.1">
    <property type="nucleotide sequence ID" value="NZ_CABJBH010000007.1"/>
</dbReference>
<proteinExistence type="predicted"/>
<evidence type="ECO:0000313" key="2">
    <source>
        <dbReference type="Proteomes" id="UP000487649"/>
    </source>
</evidence>
<protein>
    <submittedName>
        <fullName evidence="1">Uncharacterized protein</fullName>
    </submittedName>
</protein>
<dbReference type="EMBL" id="WMQE01000004">
    <property type="protein sequence ID" value="MTK20404.1"/>
    <property type="molecule type" value="Genomic_DNA"/>
</dbReference>
<gene>
    <name evidence="1" type="ORF">GMA92_02985</name>
</gene>
<dbReference type="GeneID" id="60059054"/>
<accession>A0A173T174</accession>
<organism evidence="1 2">
    <name type="scientific">Turicibacter sanguinis</name>
    <dbReference type="NCBI Taxonomy" id="154288"/>
    <lineage>
        <taxon>Bacteria</taxon>
        <taxon>Bacillati</taxon>
        <taxon>Bacillota</taxon>
        <taxon>Erysipelotrichia</taxon>
        <taxon>Erysipelotrichales</taxon>
        <taxon>Turicibacteraceae</taxon>
        <taxon>Turicibacter</taxon>
    </lineage>
</organism>
<evidence type="ECO:0000313" key="1">
    <source>
        <dbReference type="EMBL" id="MTK20404.1"/>
    </source>
</evidence>
<dbReference type="OrthoDB" id="1753090at2"/>
<sequence>MNKNSSIYKLYKKLKYEWGHLDFATKCIFFIGILLLFQLIYAIFVPANALDSTTQIVFRTSTSSIFGFILGMAHSYSTKKASPPSEESEDHEKQEFVFNKDINLNKATHVRILFSTTVCIICIIVLMIANRTNNLSYQEGIIQLRDLISTTIGFLISKASHHH</sequence>
<comment type="caution">
    <text evidence="1">The sequence shown here is derived from an EMBL/GenBank/DDBJ whole genome shotgun (WGS) entry which is preliminary data.</text>
</comment>